<accession>A0A3Q7IG24</accession>
<sequence length="247" mass="28415">MTRVINDPIHQDVTVYQILGGRLLYLNITRPDISFKVQLLSQFFKLEAVMRLVRYIKISPSQGILFSSKTSLELEAFCSLSQYKKRMMMAQLLGQLIVDSRHGLADIFKLYSSYWSSDTMRFSHILEVQKAHTISRSSAEAEYRSMVSVVSEIIRMELNVIVRIPIRLHFDRKATMQLATNPIFHERSGLILPTYVNTKQQPADILTKGLGAASHHMLLAKLGVFNKKETNRSAIAWIRDILFWLLE</sequence>
<dbReference type="Proteomes" id="UP000004994">
    <property type="component" value="Chromosome 10"/>
</dbReference>
<protein>
    <submittedName>
        <fullName evidence="1">Uncharacterized protein</fullName>
    </submittedName>
</protein>
<name>A0A3Q7IG24_SOLLC</name>
<dbReference type="EnsemblPlants" id="Solyc10g050083.1.1">
    <property type="protein sequence ID" value="Solyc10g050083.1.1"/>
    <property type="gene ID" value="Solyc10g050083.1"/>
</dbReference>
<evidence type="ECO:0000313" key="1">
    <source>
        <dbReference type="EnsemblPlants" id="Solyc10g050083.1.1"/>
    </source>
</evidence>
<proteinExistence type="predicted"/>
<dbReference type="PANTHER" id="PTHR11439:SF472">
    <property type="entry name" value="REVERSE TRANSCRIPTASE TY1_COPIA-TYPE DOMAIN-CONTAINING PROTEIN"/>
    <property type="match status" value="1"/>
</dbReference>
<reference evidence="1" key="1">
    <citation type="journal article" date="2012" name="Nature">
        <title>The tomato genome sequence provides insights into fleshy fruit evolution.</title>
        <authorList>
            <consortium name="Tomato Genome Consortium"/>
        </authorList>
    </citation>
    <scope>NUCLEOTIDE SEQUENCE [LARGE SCALE GENOMIC DNA]</scope>
    <source>
        <strain evidence="1">cv. Heinz 1706</strain>
    </source>
</reference>
<organism evidence="1">
    <name type="scientific">Solanum lycopersicum</name>
    <name type="common">Tomato</name>
    <name type="synonym">Lycopersicon esculentum</name>
    <dbReference type="NCBI Taxonomy" id="4081"/>
    <lineage>
        <taxon>Eukaryota</taxon>
        <taxon>Viridiplantae</taxon>
        <taxon>Streptophyta</taxon>
        <taxon>Embryophyta</taxon>
        <taxon>Tracheophyta</taxon>
        <taxon>Spermatophyta</taxon>
        <taxon>Magnoliopsida</taxon>
        <taxon>eudicotyledons</taxon>
        <taxon>Gunneridae</taxon>
        <taxon>Pentapetalae</taxon>
        <taxon>asterids</taxon>
        <taxon>lamiids</taxon>
        <taxon>Solanales</taxon>
        <taxon>Solanaceae</taxon>
        <taxon>Solanoideae</taxon>
        <taxon>Solaneae</taxon>
        <taxon>Solanum</taxon>
        <taxon>Solanum subgen. Lycopersicon</taxon>
    </lineage>
</organism>
<evidence type="ECO:0000313" key="2">
    <source>
        <dbReference type="Proteomes" id="UP000004994"/>
    </source>
</evidence>
<dbReference type="STRING" id="4081.A0A3Q7IG24"/>
<keyword evidence="2" id="KW-1185">Reference proteome</keyword>
<dbReference type="CDD" id="cd09272">
    <property type="entry name" value="RNase_HI_RT_Ty1"/>
    <property type="match status" value="1"/>
</dbReference>
<dbReference type="PANTHER" id="PTHR11439">
    <property type="entry name" value="GAG-POL-RELATED RETROTRANSPOSON"/>
    <property type="match status" value="1"/>
</dbReference>
<dbReference type="Gramene" id="Solyc10g050083.1.1">
    <property type="protein sequence ID" value="Solyc10g050083.1.1"/>
    <property type="gene ID" value="Solyc10g050083.1"/>
</dbReference>
<reference evidence="1" key="2">
    <citation type="submission" date="2019-01" db="UniProtKB">
        <authorList>
            <consortium name="EnsemblPlants"/>
        </authorList>
    </citation>
    <scope>IDENTIFICATION</scope>
    <source>
        <strain evidence="1">cv. Heinz 1706</strain>
    </source>
</reference>
<dbReference type="InParanoid" id="A0A3Q7IG24"/>
<dbReference type="AlphaFoldDB" id="A0A3Q7IG24"/>